<feature type="domain" description="HAMP" evidence="4">
    <location>
        <begin position="335"/>
        <end position="387"/>
    </location>
</feature>
<dbReference type="SUPFAM" id="SSF158472">
    <property type="entry name" value="HAMP domain-like"/>
    <property type="match status" value="1"/>
</dbReference>
<dbReference type="GO" id="GO:0016791">
    <property type="term" value="F:phosphatase activity"/>
    <property type="evidence" value="ECO:0007669"/>
    <property type="project" value="TreeGrafter"/>
</dbReference>
<evidence type="ECO:0000256" key="1">
    <source>
        <dbReference type="ARBA" id="ARBA00022801"/>
    </source>
</evidence>
<dbReference type="InterPro" id="IPR003660">
    <property type="entry name" value="HAMP_dom"/>
</dbReference>
<dbReference type="OrthoDB" id="5496380at2"/>
<dbReference type="NCBIfam" id="NF038263">
    <property type="entry name" value="prot_phos_SiaA"/>
    <property type="match status" value="1"/>
</dbReference>
<gene>
    <name evidence="5" type="ORF">Ga0061065_11719</name>
</gene>
<dbReference type="GO" id="GO:0007165">
    <property type="term" value="P:signal transduction"/>
    <property type="evidence" value="ECO:0007669"/>
    <property type="project" value="InterPro"/>
</dbReference>
<dbReference type="InterPro" id="IPR036457">
    <property type="entry name" value="PPM-type-like_dom_sf"/>
</dbReference>
<dbReference type="Gene3D" id="6.10.340.10">
    <property type="match status" value="1"/>
</dbReference>
<keyword evidence="6" id="KW-1185">Reference proteome</keyword>
<dbReference type="GO" id="GO:0016020">
    <property type="term" value="C:membrane"/>
    <property type="evidence" value="ECO:0007669"/>
    <property type="project" value="InterPro"/>
</dbReference>
<dbReference type="Gene3D" id="3.60.40.10">
    <property type="entry name" value="PPM-type phosphatase domain"/>
    <property type="match status" value="1"/>
</dbReference>
<dbReference type="InterPro" id="IPR001932">
    <property type="entry name" value="PPM-type_phosphatase-like_dom"/>
</dbReference>
<dbReference type="PROSITE" id="PS50885">
    <property type="entry name" value="HAMP"/>
    <property type="match status" value="1"/>
</dbReference>
<reference evidence="6" key="1">
    <citation type="submission" date="2015-08" db="EMBL/GenBank/DDBJ databases">
        <authorList>
            <person name="Varghese N."/>
        </authorList>
    </citation>
    <scope>NUCLEOTIDE SEQUENCE [LARGE SCALE GENOMIC DNA]</scope>
    <source>
        <strain evidence="6">JCM 18476</strain>
    </source>
</reference>
<dbReference type="Pfam" id="PF00672">
    <property type="entry name" value="HAMP"/>
    <property type="match status" value="1"/>
</dbReference>
<dbReference type="Proteomes" id="UP000182769">
    <property type="component" value="Unassembled WGS sequence"/>
</dbReference>
<dbReference type="AlphaFoldDB" id="A0A0K6ISN4"/>
<keyword evidence="3" id="KW-1133">Transmembrane helix</keyword>
<dbReference type="STRING" id="1137284.GCA_001418205_03532"/>
<keyword evidence="1" id="KW-0378">Hydrolase</keyword>
<organism evidence="5 6">
    <name type="scientific">Marinomonas fungiae</name>
    <dbReference type="NCBI Taxonomy" id="1137284"/>
    <lineage>
        <taxon>Bacteria</taxon>
        <taxon>Pseudomonadati</taxon>
        <taxon>Pseudomonadota</taxon>
        <taxon>Gammaproteobacteria</taxon>
        <taxon>Oceanospirillales</taxon>
        <taxon>Oceanospirillaceae</taxon>
        <taxon>Marinomonas</taxon>
    </lineage>
</organism>
<dbReference type="CDD" id="cd06225">
    <property type="entry name" value="HAMP"/>
    <property type="match status" value="1"/>
</dbReference>
<keyword evidence="3" id="KW-0472">Membrane</keyword>
<keyword evidence="2" id="KW-0175">Coiled coil</keyword>
<name>A0A0K6ISN4_9GAMM</name>
<dbReference type="PANTHER" id="PTHR43156:SF9">
    <property type="entry name" value="HAMP DOMAIN-CONTAINING PROTEIN"/>
    <property type="match status" value="1"/>
</dbReference>
<feature type="coiled-coil region" evidence="2">
    <location>
        <begin position="386"/>
        <end position="413"/>
    </location>
</feature>
<evidence type="ECO:0000259" key="4">
    <source>
        <dbReference type="PROSITE" id="PS50885"/>
    </source>
</evidence>
<sequence>MARWGLRWKSLLVLVLAGLIASIIALTMGWYVVVEGRQYSAQAYSENYTELNYQKILTPMSRELALARRFAELSSLQNWFKNPNDEQLKALAMRDAKGFKSSFENGAIFFVSDKSLAYYYYDEQLPLDGEPRYYIDESQQENKWYVLTRQQTEPYHINVDLNEYLHKAKIWINVMVRDGDEFLGIAGTGFELGRFIEAFASSPQPGVQPFVVNADNLKIEAHSNTDLVSLDGIAGNDKDQTLYQLVDDPASLAALKTTIYQAKQSEKVETVNVRIGKQAYILSFRYMPELNWLVATSVNLDEVRLLNTDLIMGGGVVFALLLAIVLVLFGFAVDRLVLQPLRQLQLSAKAISQGSYEVRLPIKYDDEIGDLSRTFNIMAQQVESHTAELEERVKARTQELEQSNAQIQAANRKIGDSIDYASLIQRAILPDRQLQQFLGEHHSVVWRPRDIVGGDFYVFHNNDQGCLLGIVDCAGHGVPGALMTMLMRAAIDKAINELGIADPAKLLYAIDQTVRSMLHEENTVNQVATNADVGLVFIRQAGDQLRFSGAKIALYASDGESVEKYAPSRRALGDRKQGEYENIDLPLSGRTYYMTTDGYLDQAGGDKMFGFGNKRFERLLLENAQRPLQQQTARFAEALEEYMGDLPQRDDITLLSFRFEPLTSEEGK</sequence>
<dbReference type="PANTHER" id="PTHR43156">
    <property type="entry name" value="STAGE II SPORULATION PROTEIN E-RELATED"/>
    <property type="match status" value="1"/>
</dbReference>
<protein>
    <submittedName>
        <fullName evidence="5">Serine phosphatase RsbU, regulator of sigma subunit</fullName>
    </submittedName>
</protein>
<dbReference type="Pfam" id="PF07228">
    <property type="entry name" value="SpoIIE"/>
    <property type="match status" value="1"/>
</dbReference>
<feature type="transmembrane region" description="Helical" evidence="3">
    <location>
        <begin position="12"/>
        <end position="33"/>
    </location>
</feature>
<evidence type="ECO:0000313" key="6">
    <source>
        <dbReference type="Proteomes" id="UP000182769"/>
    </source>
</evidence>
<dbReference type="RefSeq" id="WP_141656872.1">
    <property type="nucleotide sequence ID" value="NZ_CYHG01000017.1"/>
</dbReference>
<dbReference type="Gene3D" id="3.30.450.20">
    <property type="entry name" value="PAS domain"/>
    <property type="match status" value="1"/>
</dbReference>
<keyword evidence="3" id="KW-0812">Transmembrane</keyword>
<evidence type="ECO:0000256" key="3">
    <source>
        <dbReference type="SAM" id="Phobius"/>
    </source>
</evidence>
<dbReference type="EMBL" id="CYHG01000017">
    <property type="protein sequence ID" value="CUB06352.1"/>
    <property type="molecule type" value="Genomic_DNA"/>
</dbReference>
<accession>A0A0K6ISN4</accession>
<evidence type="ECO:0000313" key="5">
    <source>
        <dbReference type="EMBL" id="CUB06352.1"/>
    </source>
</evidence>
<evidence type="ECO:0000256" key="2">
    <source>
        <dbReference type="SAM" id="Coils"/>
    </source>
</evidence>
<feature type="transmembrane region" description="Helical" evidence="3">
    <location>
        <begin position="310"/>
        <end position="333"/>
    </location>
</feature>
<dbReference type="InterPro" id="IPR052016">
    <property type="entry name" value="Bact_Sigma-Reg"/>
</dbReference>
<dbReference type="SMART" id="SM00304">
    <property type="entry name" value="HAMP"/>
    <property type="match status" value="1"/>
</dbReference>
<dbReference type="SMART" id="SM00331">
    <property type="entry name" value="PP2C_SIG"/>
    <property type="match status" value="1"/>
</dbReference>
<proteinExistence type="predicted"/>